<dbReference type="PANTHER" id="PTHR47540:SF2">
    <property type="entry name" value="ZN(II)2CYS6 TRANSCRIPTION FACTOR (EUROFUNG)"/>
    <property type="match status" value="1"/>
</dbReference>
<dbReference type="SMART" id="SM00906">
    <property type="entry name" value="Fungal_trans"/>
    <property type="match status" value="1"/>
</dbReference>
<keyword evidence="3" id="KW-0805">Transcription regulation</keyword>
<dbReference type="GO" id="GO:0006351">
    <property type="term" value="P:DNA-templated transcription"/>
    <property type="evidence" value="ECO:0007669"/>
    <property type="project" value="InterPro"/>
</dbReference>
<feature type="domain" description="Zn(2)-C6 fungal-type" evidence="8">
    <location>
        <begin position="35"/>
        <end position="66"/>
    </location>
</feature>
<feature type="region of interest" description="Disordered" evidence="7">
    <location>
        <begin position="622"/>
        <end position="689"/>
    </location>
</feature>
<dbReference type="GO" id="GO:0008270">
    <property type="term" value="F:zinc ion binding"/>
    <property type="evidence" value="ECO:0007669"/>
    <property type="project" value="InterPro"/>
</dbReference>
<dbReference type="Pfam" id="PF04082">
    <property type="entry name" value="Fungal_trans"/>
    <property type="match status" value="1"/>
</dbReference>
<evidence type="ECO:0000256" key="2">
    <source>
        <dbReference type="ARBA" id="ARBA00022723"/>
    </source>
</evidence>
<dbReference type="SUPFAM" id="SSF57701">
    <property type="entry name" value="Zn2/Cys6 DNA-binding domain"/>
    <property type="match status" value="1"/>
</dbReference>
<keyword evidence="5" id="KW-0804">Transcription</keyword>
<feature type="compositionally biased region" description="Acidic residues" evidence="7">
    <location>
        <begin position="634"/>
        <end position="646"/>
    </location>
</feature>
<sequence length="705" mass="78715">MAGGRSSRAKIPHGNSFSSKPSKRRDNKRKRSTRACDKCKKSKTKCSGDHPCTVCIATGLEHQCTYNSPYTRGLPPRIPKNPARDRDSTYDHPDPNANARYTSIILNPLHRQEPRQILPKLGPNGEEFLHDTMANSDGTFFQGTQQRLSAPTFTFGDQPMANYRSGMIALPNSDVAAKLIATYFNKVSPSLLFLHIPSVEKWAADLLSDDGYMLQKNDLRNKNAVVLLVFASAQAYLSGSEVTGFDPSMRYFQLADDQLNLEVGPPQLASIQARLLQCQYLLARGRINQCWSNFGDVISLIYVLGIHRKHSKEGLLNLIDIECQKRVFWAAFALDKYLSYALSDRPQRIDLDSTDQDMPKFVSDSNLIPTFLMPVPRNTISHNFASNLQIELAIIISKILKDVYGVRKPTVKAHLELAKRYMIDLSTWMEKASLLIHADLDILNANELYKLQRSELLLAYRHAHVLLLRNFMIDGSDVHSSAGVEDDETISNDELESQIDEVCGKLVEACLYICEIIEASEQESEKEKIEFTQSLGFRSAWFTHYIMYSAAVVIYINGLRDVGRVATQTDCMILKKSLKLHQPLRDVSHPGTFIGRCVSVLDELKEALADAMDQYQVEDRGADNGAAENGSAEGEAESSGSEDDENMVINISSDDGSEGEGGPGHRGEDTQMMGSQRTNRGGASHGRIPIMERINRWGFARLIGQ</sequence>
<evidence type="ECO:0000256" key="4">
    <source>
        <dbReference type="ARBA" id="ARBA00023125"/>
    </source>
</evidence>
<dbReference type="GO" id="GO:0045944">
    <property type="term" value="P:positive regulation of transcription by RNA polymerase II"/>
    <property type="evidence" value="ECO:0007669"/>
    <property type="project" value="TreeGrafter"/>
</dbReference>
<dbReference type="EMBL" id="VICG01000006">
    <property type="protein sequence ID" value="KAA8571274.1"/>
    <property type="molecule type" value="Genomic_DNA"/>
</dbReference>
<feature type="compositionally biased region" description="Basic and acidic residues" evidence="7">
    <location>
        <begin position="82"/>
        <end position="94"/>
    </location>
</feature>
<evidence type="ECO:0000256" key="6">
    <source>
        <dbReference type="ARBA" id="ARBA00023242"/>
    </source>
</evidence>
<proteinExistence type="predicted"/>
<feature type="compositionally biased region" description="Basic residues" evidence="7">
    <location>
        <begin position="21"/>
        <end position="33"/>
    </location>
</feature>
<evidence type="ECO:0000313" key="9">
    <source>
        <dbReference type="EMBL" id="KAA8571274.1"/>
    </source>
</evidence>
<dbReference type="InterPro" id="IPR001138">
    <property type="entry name" value="Zn2Cys6_DnaBD"/>
</dbReference>
<keyword evidence="2" id="KW-0479">Metal-binding</keyword>
<protein>
    <recommendedName>
        <fullName evidence="8">Zn(2)-C6 fungal-type domain-containing protein</fullName>
    </recommendedName>
</protein>
<dbReference type="PROSITE" id="PS00463">
    <property type="entry name" value="ZN2_CY6_FUNGAL_1"/>
    <property type="match status" value="1"/>
</dbReference>
<keyword evidence="6" id="KW-0539">Nucleus</keyword>
<dbReference type="Pfam" id="PF00172">
    <property type="entry name" value="Zn_clus"/>
    <property type="match status" value="1"/>
</dbReference>
<name>A0A5M9JP50_MONFR</name>
<evidence type="ECO:0000256" key="3">
    <source>
        <dbReference type="ARBA" id="ARBA00023015"/>
    </source>
</evidence>
<dbReference type="InterPro" id="IPR007219">
    <property type="entry name" value="XnlR_reg_dom"/>
</dbReference>
<dbReference type="AlphaFoldDB" id="A0A5M9JP50"/>
<dbReference type="InterPro" id="IPR051711">
    <property type="entry name" value="Stress_Response_Reg"/>
</dbReference>
<organism evidence="9 10">
    <name type="scientific">Monilinia fructicola</name>
    <name type="common">Brown rot fungus</name>
    <name type="synonym">Ciboria fructicola</name>
    <dbReference type="NCBI Taxonomy" id="38448"/>
    <lineage>
        <taxon>Eukaryota</taxon>
        <taxon>Fungi</taxon>
        <taxon>Dikarya</taxon>
        <taxon>Ascomycota</taxon>
        <taxon>Pezizomycotina</taxon>
        <taxon>Leotiomycetes</taxon>
        <taxon>Helotiales</taxon>
        <taxon>Sclerotiniaceae</taxon>
        <taxon>Monilinia</taxon>
    </lineage>
</organism>
<keyword evidence="10" id="KW-1185">Reference proteome</keyword>
<evidence type="ECO:0000259" key="8">
    <source>
        <dbReference type="PROSITE" id="PS50048"/>
    </source>
</evidence>
<comment type="subcellular location">
    <subcellularLocation>
        <location evidence="1">Nucleus</location>
    </subcellularLocation>
</comment>
<feature type="compositionally biased region" description="Polar residues" evidence="7">
    <location>
        <begin position="672"/>
        <end position="681"/>
    </location>
</feature>
<feature type="region of interest" description="Disordered" evidence="7">
    <location>
        <begin position="68"/>
        <end position="97"/>
    </location>
</feature>
<evidence type="ECO:0000256" key="5">
    <source>
        <dbReference type="ARBA" id="ARBA00023163"/>
    </source>
</evidence>
<dbReference type="PANTHER" id="PTHR47540">
    <property type="entry name" value="THIAMINE REPRESSIBLE GENES REGULATORY PROTEIN THI5"/>
    <property type="match status" value="1"/>
</dbReference>
<dbReference type="VEuPathDB" id="FungiDB:MFRU_086g00080"/>
<keyword evidence="4" id="KW-0238">DNA-binding</keyword>
<dbReference type="SMART" id="SM00066">
    <property type="entry name" value="GAL4"/>
    <property type="match status" value="1"/>
</dbReference>
<dbReference type="Proteomes" id="UP000322873">
    <property type="component" value="Unassembled WGS sequence"/>
</dbReference>
<feature type="region of interest" description="Disordered" evidence="7">
    <location>
        <begin position="1"/>
        <end position="35"/>
    </location>
</feature>
<gene>
    <name evidence="9" type="ORF">EYC84_000601</name>
</gene>
<accession>A0A5M9JP50</accession>
<comment type="caution">
    <text evidence="9">The sequence shown here is derived from an EMBL/GenBank/DDBJ whole genome shotgun (WGS) entry which is preliminary data.</text>
</comment>
<evidence type="ECO:0000313" key="10">
    <source>
        <dbReference type="Proteomes" id="UP000322873"/>
    </source>
</evidence>
<dbReference type="PROSITE" id="PS50048">
    <property type="entry name" value="ZN2_CY6_FUNGAL_2"/>
    <property type="match status" value="1"/>
</dbReference>
<dbReference type="InterPro" id="IPR036864">
    <property type="entry name" value="Zn2-C6_fun-type_DNA-bd_sf"/>
</dbReference>
<evidence type="ECO:0000256" key="1">
    <source>
        <dbReference type="ARBA" id="ARBA00004123"/>
    </source>
</evidence>
<feature type="compositionally biased region" description="Low complexity" evidence="7">
    <location>
        <begin position="623"/>
        <end position="633"/>
    </location>
</feature>
<dbReference type="GO" id="GO:0005634">
    <property type="term" value="C:nucleus"/>
    <property type="evidence" value="ECO:0007669"/>
    <property type="project" value="UniProtKB-SubCell"/>
</dbReference>
<dbReference type="GO" id="GO:0000981">
    <property type="term" value="F:DNA-binding transcription factor activity, RNA polymerase II-specific"/>
    <property type="evidence" value="ECO:0007669"/>
    <property type="project" value="InterPro"/>
</dbReference>
<dbReference type="GO" id="GO:0043565">
    <property type="term" value="F:sequence-specific DNA binding"/>
    <property type="evidence" value="ECO:0007669"/>
    <property type="project" value="TreeGrafter"/>
</dbReference>
<reference evidence="9 10" key="1">
    <citation type="submission" date="2019-06" db="EMBL/GenBank/DDBJ databases">
        <title>Genome Sequence of the Brown Rot Fungal Pathogen Monilinia fructicola.</title>
        <authorList>
            <person name="De Miccolis Angelini R.M."/>
            <person name="Landi L."/>
            <person name="Abate D."/>
            <person name="Pollastro S."/>
            <person name="Romanazzi G."/>
            <person name="Faretra F."/>
        </authorList>
    </citation>
    <scope>NUCLEOTIDE SEQUENCE [LARGE SCALE GENOMIC DNA]</scope>
    <source>
        <strain evidence="9 10">Mfrc123</strain>
    </source>
</reference>
<dbReference type="Gene3D" id="4.10.240.10">
    <property type="entry name" value="Zn(2)-C6 fungal-type DNA-binding domain"/>
    <property type="match status" value="1"/>
</dbReference>
<evidence type="ECO:0000256" key="7">
    <source>
        <dbReference type="SAM" id="MobiDB-lite"/>
    </source>
</evidence>
<dbReference type="CDD" id="cd12148">
    <property type="entry name" value="fungal_TF_MHR"/>
    <property type="match status" value="1"/>
</dbReference>